<dbReference type="EMBL" id="BAOU01000018">
    <property type="protein sequence ID" value="GAD05061.1"/>
    <property type="molecule type" value="Genomic_DNA"/>
</dbReference>
<gene>
    <name evidence="1" type="ORF">PORCRE_759</name>
</gene>
<dbReference type="AlphaFoldDB" id="T1CGZ7"/>
<sequence>MMASGVLNPRLSIAHRWKVYFPQLESLFSSFGKFVFLGWKIATLAPETFARYAY</sequence>
<evidence type="ECO:0000313" key="1">
    <source>
        <dbReference type="EMBL" id="GAD05061.1"/>
    </source>
</evidence>
<reference evidence="1 2" key="2">
    <citation type="journal article" date="2013" name="Genome Announc.">
        <title>Draft Genome Sequences of Porphyromonas crevioricanis JCM 15906T and Porphyromonas cansulci JCM 13913T Isolated from a Canine Oral Cavity.</title>
        <authorList>
            <person name="Sakamoto M."/>
            <person name="Tanaka N."/>
            <person name="Shiwa Y."/>
            <person name="Yoshikawa H."/>
            <person name="Ohkuma M."/>
        </authorList>
    </citation>
    <scope>NUCLEOTIDE SEQUENCE [LARGE SCALE GENOMIC DNA]</scope>
    <source>
        <strain evidence="1 2">JCM 15906</strain>
    </source>
</reference>
<evidence type="ECO:0000313" key="2">
    <source>
        <dbReference type="Proteomes" id="UP000018031"/>
    </source>
</evidence>
<name>T1CGZ7_9PORP</name>
<dbReference type="Proteomes" id="UP000018031">
    <property type="component" value="Unassembled WGS sequence"/>
</dbReference>
<protein>
    <submittedName>
        <fullName evidence="1">Uncharacterized protein</fullName>
    </submittedName>
</protein>
<reference evidence="2" key="1">
    <citation type="journal article" date="2013" name="Genome">
        <title>Draft Genome Sequences of Porphyromonas crevioricanis JCM 15906T and Porphyromonas cansulci JCM 13913T Isolated from a Canine Oral Cavity.</title>
        <authorList>
            <person name="Sakamoto M."/>
            <person name="Tanaka N."/>
            <person name="Shiwa Y."/>
            <person name="Yoshikawa H."/>
            <person name="Ohkuma M."/>
        </authorList>
    </citation>
    <scope>NUCLEOTIDE SEQUENCE [LARGE SCALE GENOMIC DNA]</scope>
    <source>
        <strain evidence="2">JCM 15906</strain>
    </source>
</reference>
<organism evidence="1 2">
    <name type="scientific">Porphyromonas crevioricanis JCM 15906</name>
    <dbReference type="NCBI Taxonomy" id="1305617"/>
    <lineage>
        <taxon>Bacteria</taxon>
        <taxon>Pseudomonadati</taxon>
        <taxon>Bacteroidota</taxon>
        <taxon>Bacteroidia</taxon>
        <taxon>Bacteroidales</taxon>
        <taxon>Porphyromonadaceae</taxon>
        <taxon>Porphyromonas</taxon>
    </lineage>
</organism>
<proteinExistence type="predicted"/>
<comment type="caution">
    <text evidence="1">The sequence shown here is derived from an EMBL/GenBank/DDBJ whole genome shotgun (WGS) entry which is preliminary data.</text>
</comment>
<accession>T1CGZ7</accession>